<dbReference type="InterPro" id="IPR026906">
    <property type="entry name" value="LRR_5"/>
</dbReference>
<dbReference type="RefSeq" id="WP_147631069.1">
    <property type="nucleotide sequence ID" value="NZ_JAJEQE010000036.1"/>
</dbReference>
<evidence type="ECO:0000313" key="1">
    <source>
        <dbReference type="EMBL" id="MCC2149634.1"/>
    </source>
</evidence>
<protein>
    <submittedName>
        <fullName evidence="1">Leucine-rich repeat domain-containing protein</fullName>
    </submittedName>
</protein>
<dbReference type="InterPro" id="IPR032675">
    <property type="entry name" value="LRR_dom_sf"/>
</dbReference>
<accession>A0ABS8EXF8</accession>
<sequence length="559" mass="63417">MKQKGEFYKVKKSGFSMLLLLICVSMLSVMPVSAARKKSRYDLQFSDLKVNKKKLKAGEKCEISMKVKNKGTGKIQRLTVTYQGPKRQYYDVLLKYKKKSKRWTGNFTVNKGMEKGIWKIWCVTADKNYDEEYHYSCYNKNLDKLITPGADFSKGNIQISGTKADYKKPKIRWNNLKTWNEQVTAKGGIINCRLKVTDNSGISFVRIIFAKRPEEGKKLIPDISIIMKYNKKTGYYEGSSTQGKGKYLVAGITAADLFGNEIFYYNSQCESYGYYQPENSIRKDLSDLSVSLGISEDDIPQETEKQTESEREPIAKPRKTDVFVNKRSPETSEYDYAVVIDKVVYQYRMETDDYAVVAFDENNGNMEDGRKVKVRAEILGRPVTEVTLHGEFDPPQGRVHLILPESVRKIQIDECTFKAITFPSTFTKKNSKSIVSECTIGKIYLAGKSVYTGNIYQISGLKTIKLPSKLKYIKAGFLKGSTDLEKISIPNQVRTIGKEAFAGCRNLKIYIPATVKNIGKNAFGKGDGCVKKIYCVKNSAAYKYAKKNNIPYKTVSIKE</sequence>
<gene>
    <name evidence="1" type="ORF">LKD42_10260</name>
</gene>
<name>A0ABS8EXF8_9FIRM</name>
<evidence type="ECO:0000313" key="2">
    <source>
        <dbReference type="Proteomes" id="UP001299235"/>
    </source>
</evidence>
<organism evidence="1 2">
    <name type="scientific">Hominisplanchenecus faecis</name>
    <dbReference type="NCBI Taxonomy" id="2885351"/>
    <lineage>
        <taxon>Bacteria</taxon>
        <taxon>Bacillati</taxon>
        <taxon>Bacillota</taxon>
        <taxon>Clostridia</taxon>
        <taxon>Lachnospirales</taxon>
        <taxon>Lachnospiraceae</taxon>
        <taxon>Hominisplanchenecus</taxon>
    </lineage>
</organism>
<dbReference type="Proteomes" id="UP001299235">
    <property type="component" value="Unassembled WGS sequence"/>
</dbReference>
<reference evidence="1 2" key="1">
    <citation type="submission" date="2021-10" db="EMBL/GenBank/DDBJ databases">
        <title>Anaerobic single-cell dispensing facilitates the cultivation of human gut bacteria.</title>
        <authorList>
            <person name="Afrizal A."/>
        </authorList>
    </citation>
    <scope>NUCLEOTIDE SEQUENCE [LARGE SCALE GENOMIC DNA]</scope>
    <source>
        <strain evidence="1 2">CLA-AA-H246</strain>
    </source>
</reference>
<dbReference type="Pfam" id="PF13306">
    <property type="entry name" value="LRR_5"/>
    <property type="match status" value="1"/>
</dbReference>
<comment type="caution">
    <text evidence="1">The sequence shown here is derived from an EMBL/GenBank/DDBJ whole genome shotgun (WGS) entry which is preliminary data.</text>
</comment>
<keyword evidence="2" id="KW-1185">Reference proteome</keyword>
<dbReference type="Gene3D" id="3.80.10.10">
    <property type="entry name" value="Ribonuclease Inhibitor"/>
    <property type="match status" value="1"/>
</dbReference>
<dbReference type="EMBL" id="JAJEQE010000036">
    <property type="protein sequence ID" value="MCC2149634.1"/>
    <property type="molecule type" value="Genomic_DNA"/>
</dbReference>
<proteinExistence type="predicted"/>